<sequence>MVARGGLLTGTATVDVAEVVVFPVAPPQSTVIPQTELLDRLGTHLTRHIGSGVEYADIRAYVPGDQLRTINWPVSARRRSLHVTQRLTDRAADVVVLIDTYPQPAGRRRRPPSESCGARRKWCRRHCAAATAPGSSHSVDANHAGLVQISGSGNFIVCSTLCSPQVRDSKRPAAPWHRARRCLPAPLSSRFRRCSTRNSHWR</sequence>
<evidence type="ECO:0000259" key="1">
    <source>
        <dbReference type="Pfam" id="PF01882"/>
    </source>
</evidence>
<dbReference type="PANTHER" id="PTHR33608">
    <property type="entry name" value="BLL2464 PROTEIN"/>
    <property type="match status" value="1"/>
</dbReference>
<gene>
    <name evidence="2" type="ORF">I553_6776</name>
</gene>
<dbReference type="PANTHER" id="PTHR33608:SF14">
    <property type="entry name" value="POSSIBLE CONSERVED SECRETED PROTEIN"/>
    <property type="match status" value="1"/>
</dbReference>
<name>X7Z2G4_MYCXE</name>
<dbReference type="EMBL" id="JAOB01000081">
    <property type="protein sequence ID" value="EUA13657.1"/>
    <property type="molecule type" value="Genomic_DNA"/>
</dbReference>
<dbReference type="AlphaFoldDB" id="X7Z2G4"/>
<organism evidence="2">
    <name type="scientific">Mycobacterium xenopi 4042</name>
    <dbReference type="NCBI Taxonomy" id="1299334"/>
    <lineage>
        <taxon>Bacteria</taxon>
        <taxon>Bacillati</taxon>
        <taxon>Actinomycetota</taxon>
        <taxon>Actinomycetes</taxon>
        <taxon>Mycobacteriales</taxon>
        <taxon>Mycobacteriaceae</taxon>
        <taxon>Mycobacterium</taxon>
    </lineage>
</organism>
<reference evidence="2" key="1">
    <citation type="submission" date="2014-01" db="EMBL/GenBank/DDBJ databases">
        <authorList>
            <person name="Brown-Elliot B."/>
            <person name="Wallace R."/>
            <person name="Lenaerts A."/>
            <person name="Ordway D."/>
            <person name="DeGroote M.A."/>
            <person name="Parker T."/>
            <person name="Sizemore C."/>
            <person name="Tallon L.J."/>
            <person name="Sadzewicz L.K."/>
            <person name="Sengamalay N."/>
            <person name="Fraser C.M."/>
            <person name="Hine E."/>
            <person name="Shefchek K.A."/>
            <person name="Das S.P."/>
            <person name="Tettelin H."/>
        </authorList>
    </citation>
    <scope>NUCLEOTIDE SEQUENCE [LARGE SCALE GENOMIC DNA]</scope>
    <source>
        <strain evidence="2">4042</strain>
    </source>
</reference>
<feature type="domain" description="DUF58" evidence="1">
    <location>
        <begin position="57"/>
        <end position="102"/>
    </location>
</feature>
<comment type="caution">
    <text evidence="2">The sequence shown here is derived from an EMBL/GenBank/DDBJ whole genome shotgun (WGS) entry which is preliminary data.</text>
</comment>
<proteinExistence type="predicted"/>
<dbReference type="Pfam" id="PF01882">
    <property type="entry name" value="DUF58"/>
    <property type="match status" value="1"/>
</dbReference>
<dbReference type="InterPro" id="IPR002881">
    <property type="entry name" value="DUF58"/>
</dbReference>
<protein>
    <recommendedName>
        <fullName evidence="1">DUF58 domain-containing protein</fullName>
    </recommendedName>
</protein>
<accession>X7Z2G4</accession>
<evidence type="ECO:0000313" key="2">
    <source>
        <dbReference type="EMBL" id="EUA13657.1"/>
    </source>
</evidence>